<evidence type="ECO:0000313" key="2">
    <source>
        <dbReference type="Proteomes" id="UP000265520"/>
    </source>
</evidence>
<reference evidence="1 2" key="1">
    <citation type="journal article" date="2018" name="Front. Plant Sci.">
        <title>Red Clover (Trifolium pratense) and Zigzag Clover (T. medium) - A Picture of Genomic Similarities and Differences.</title>
        <authorList>
            <person name="Dluhosova J."/>
            <person name="Istvanek J."/>
            <person name="Nedelnik J."/>
            <person name="Repkova J."/>
        </authorList>
    </citation>
    <scope>NUCLEOTIDE SEQUENCE [LARGE SCALE GENOMIC DNA]</scope>
    <source>
        <strain evidence="2">cv. 10/8</strain>
        <tissue evidence="1">Leaf</tissue>
    </source>
</reference>
<feature type="non-terminal residue" evidence="1">
    <location>
        <position position="82"/>
    </location>
</feature>
<dbReference type="Proteomes" id="UP000265520">
    <property type="component" value="Unassembled WGS sequence"/>
</dbReference>
<protein>
    <submittedName>
        <fullName evidence="1">Uncharacterized protein</fullName>
    </submittedName>
</protein>
<comment type="caution">
    <text evidence="1">The sequence shown here is derived from an EMBL/GenBank/DDBJ whole genome shotgun (WGS) entry which is preliminary data.</text>
</comment>
<accession>A0A392RJY6</accession>
<sequence length="82" mass="9464">MDEAYFDRCLKAVEEKSNQINPFPYDISHYCTLKYAKWWSLYYEGKAMEETALMHKINAGFDALQIKAPKMVSTTSTAAETK</sequence>
<keyword evidence="2" id="KW-1185">Reference proteome</keyword>
<dbReference type="EMBL" id="LXQA010232908">
    <property type="protein sequence ID" value="MCI36344.1"/>
    <property type="molecule type" value="Genomic_DNA"/>
</dbReference>
<dbReference type="AlphaFoldDB" id="A0A392RJY6"/>
<name>A0A392RJY6_9FABA</name>
<organism evidence="1 2">
    <name type="scientific">Trifolium medium</name>
    <dbReference type="NCBI Taxonomy" id="97028"/>
    <lineage>
        <taxon>Eukaryota</taxon>
        <taxon>Viridiplantae</taxon>
        <taxon>Streptophyta</taxon>
        <taxon>Embryophyta</taxon>
        <taxon>Tracheophyta</taxon>
        <taxon>Spermatophyta</taxon>
        <taxon>Magnoliopsida</taxon>
        <taxon>eudicotyledons</taxon>
        <taxon>Gunneridae</taxon>
        <taxon>Pentapetalae</taxon>
        <taxon>rosids</taxon>
        <taxon>fabids</taxon>
        <taxon>Fabales</taxon>
        <taxon>Fabaceae</taxon>
        <taxon>Papilionoideae</taxon>
        <taxon>50 kb inversion clade</taxon>
        <taxon>NPAAA clade</taxon>
        <taxon>Hologalegina</taxon>
        <taxon>IRL clade</taxon>
        <taxon>Trifolieae</taxon>
        <taxon>Trifolium</taxon>
    </lineage>
</organism>
<evidence type="ECO:0000313" key="1">
    <source>
        <dbReference type="EMBL" id="MCI36344.1"/>
    </source>
</evidence>
<proteinExistence type="predicted"/>